<sequence length="29" mass="3434">MDAGQQLQTIQLDSKYKFSTWKDMILLKC</sequence>
<dbReference type="EMBL" id="GGEC01077455">
    <property type="protein sequence ID" value="MBX57939.1"/>
    <property type="molecule type" value="Transcribed_RNA"/>
</dbReference>
<dbReference type="AlphaFoldDB" id="A0A2P2PTJ8"/>
<name>A0A2P2PTJ8_RHIMU</name>
<accession>A0A2P2PTJ8</accession>
<proteinExistence type="predicted"/>
<reference evidence="1" key="1">
    <citation type="submission" date="2018-02" db="EMBL/GenBank/DDBJ databases">
        <title>Rhizophora mucronata_Transcriptome.</title>
        <authorList>
            <person name="Meera S.P."/>
            <person name="Sreeshan A."/>
            <person name="Augustine A."/>
        </authorList>
    </citation>
    <scope>NUCLEOTIDE SEQUENCE</scope>
    <source>
        <tissue evidence="1">Leaf</tissue>
    </source>
</reference>
<evidence type="ECO:0000313" key="1">
    <source>
        <dbReference type="EMBL" id="MBX57939.1"/>
    </source>
</evidence>
<protein>
    <submittedName>
        <fullName evidence="1">Uncharacterized protein</fullName>
    </submittedName>
</protein>
<organism evidence="1">
    <name type="scientific">Rhizophora mucronata</name>
    <name type="common">Asiatic mangrove</name>
    <dbReference type="NCBI Taxonomy" id="61149"/>
    <lineage>
        <taxon>Eukaryota</taxon>
        <taxon>Viridiplantae</taxon>
        <taxon>Streptophyta</taxon>
        <taxon>Embryophyta</taxon>
        <taxon>Tracheophyta</taxon>
        <taxon>Spermatophyta</taxon>
        <taxon>Magnoliopsida</taxon>
        <taxon>eudicotyledons</taxon>
        <taxon>Gunneridae</taxon>
        <taxon>Pentapetalae</taxon>
        <taxon>rosids</taxon>
        <taxon>fabids</taxon>
        <taxon>Malpighiales</taxon>
        <taxon>Rhizophoraceae</taxon>
        <taxon>Rhizophora</taxon>
    </lineage>
</organism>